<dbReference type="RefSeq" id="WP_155467824.1">
    <property type="nucleotide sequence ID" value="NZ_WNKY01000060.1"/>
</dbReference>
<proteinExistence type="predicted"/>
<dbReference type="SUPFAM" id="SSF55347">
    <property type="entry name" value="Glyceraldehyde-3-phosphate dehydrogenase-like, C-terminal domain"/>
    <property type="match status" value="1"/>
</dbReference>
<evidence type="ECO:0000256" key="1">
    <source>
        <dbReference type="ARBA" id="ARBA00023002"/>
    </source>
</evidence>
<dbReference type="SUPFAM" id="SSF51735">
    <property type="entry name" value="NAD(P)-binding Rossmann-fold domains"/>
    <property type="match status" value="1"/>
</dbReference>
<feature type="domain" description="Gfo/Idh/MocA-like oxidoreductase N-terminal" evidence="2">
    <location>
        <begin position="2"/>
        <end position="120"/>
    </location>
</feature>
<dbReference type="GO" id="GO:0000166">
    <property type="term" value="F:nucleotide binding"/>
    <property type="evidence" value="ECO:0007669"/>
    <property type="project" value="InterPro"/>
</dbReference>
<feature type="domain" description="GFO/IDH/MocA-like oxidoreductase" evidence="3">
    <location>
        <begin position="128"/>
        <end position="251"/>
    </location>
</feature>
<dbReference type="Gene3D" id="3.40.50.720">
    <property type="entry name" value="NAD(P)-binding Rossmann-like Domain"/>
    <property type="match status" value="1"/>
</dbReference>
<dbReference type="AlphaFoldDB" id="A0A6L6PR52"/>
<accession>A0A6L6PR52</accession>
<comment type="caution">
    <text evidence="4">The sequence shown here is derived from an EMBL/GenBank/DDBJ whole genome shotgun (WGS) entry which is preliminary data.</text>
</comment>
<dbReference type="PANTHER" id="PTHR43818">
    <property type="entry name" value="BCDNA.GH03377"/>
    <property type="match status" value="1"/>
</dbReference>
<dbReference type="InterPro" id="IPR000683">
    <property type="entry name" value="Gfo/Idh/MocA-like_OxRdtase_N"/>
</dbReference>
<keyword evidence="5" id="KW-1185">Reference proteome</keyword>
<dbReference type="EMBL" id="WNKY01000060">
    <property type="protein sequence ID" value="MTV41553.1"/>
    <property type="molecule type" value="Genomic_DNA"/>
</dbReference>
<dbReference type="PANTHER" id="PTHR43818:SF11">
    <property type="entry name" value="BCDNA.GH03377"/>
    <property type="match status" value="1"/>
</dbReference>
<organism evidence="4 5">
    <name type="scientific">Duganella radicis</name>
    <dbReference type="NCBI Taxonomy" id="551988"/>
    <lineage>
        <taxon>Bacteria</taxon>
        <taxon>Pseudomonadati</taxon>
        <taxon>Pseudomonadota</taxon>
        <taxon>Betaproteobacteria</taxon>
        <taxon>Burkholderiales</taxon>
        <taxon>Oxalobacteraceae</taxon>
        <taxon>Telluria group</taxon>
        <taxon>Duganella</taxon>
    </lineage>
</organism>
<dbReference type="Pfam" id="PF22725">
    <property type="entry name" value="GFO_IDH_MocA_C3"/>
    <property type="match status" value="1"/>
</dbReference>
<evidence type="ECO:0000313" key="5">
    <source>
        <dbReference type="Proteomes" id="UP000475582"/>
    </source>
</evidence>
<gene>
    <name evidence="4" type="ORF">GM676_28775</name>
</gene>
<dbReference type="InterPro" id="IPR050463">
    <property type="entry name" value="Gfo/Idh/MocA_oxidrdct_glycsds"/>
</dbReference>
<dbReference type="InterPro" id="IPR055170">
    <property type="entry name" value="GFO_IDH_MocA-like_dom"/>
</dbReference>
<evidence type="ECO:0000259" key="2">
    <source>
        <dbReference type="Pfam" id="PF01408"/>
    </source>
</evidence>
<dbReference type="Gene3D" id="3.30.360.10">
    <property type="entry name" value="Dihydrodipicolinate Reductase, domain 2"/>
    <property type="match status" value="1"/>
</dbReference>
<dbReference type="Proteomes" id="UP000475582">
    <property type="component" value="Unassembled WGS sequence"/>
</dbReference>
<evidence type="ECO:0000313" key="4">
    <source>
        <dbReference type="EMBL" id="MTV41553.1"/>
    </source>
</evidence>
<name>A0A6L6PR52_9BURK</name>
<sequence>MIRLAVVGLGKMGLSHHSMINAHPGVKVAAVCDAAGYVLDVLNKYTGVRTYTDFEAMLAEVELDAVIIATPSSMHGKMVKAALEKNLHVFCEKPFVLDNAEGEEVTRLANAKGLVNQVGYHCRFVGAFQEVKRLLDDNAIGEVTHMLAETYGPVVLKPKGSTWRTQRSEGGGCLYDYAAHPLNLLNWYFGAPRGVGGSVLNKIFSADTDDEVFSTLYFEDGKSAQLSVNWSDESYRKMSTKITIWGKNGRIYADRQEVQVYLRNASPELVQKGYINGWNVRYTTELTEPVDFYLRGEEYSAQLDYFVRCIEGKRGGDNVNSFASAMETDRAISMMIADAEKGPSVFAGDALPAQPQKKKKGFFFGGR</sequence>
<dbReference type="InterPro" id="IPR036291">
    <property type="entry name" value="NAD(P)-bd_dom_sf"/>
</dbReference>
<evidence type="ECO:0000259" key="3">
    <source>
        <dbReference type="Pfam" id="PF22725"/>
    </source>
</evidence>
<dbReference type="GO" id="GO:0016491">
    <property type="term" value="F:oxidoreductase activity"/>
    <property type="evidence" value="ECO:0007669"/>
    <property type="project" value="UniProtKB-KW"/>
</dbReference>
<keyword evidence="1" id="KW-0560">Oxidoreductase</keyword>
<reference evidence="4 5" key="1">
    <citation type="submission" date="2019-11" db="EMBL/GenBank/DDBJ databases">
        <title>Type strains purchased from KCTC, JCM and DSMZ.</title>
        <authorList>
            <person name="Lu H."/>
        </authorList>
    </citation>
    <scope>NUCLEOTIDE SEQUENCE [LARGE SCALE GENOMIC DNA]</scope>
    <source>
        <strain evidence="4 5">KCTC 22382</strain>
    </source>
</reference>
<dbReference type="Pfam" id="PF01408">
    <property type="entry name" value="GFO_IDH_MocA"/>
    <property type="match status" value="1"/>
</dbReference>
<protein>
    <submittedName>
        <fullName evidence="4">Gfo/Idh/MocA family oxidoreductase</fullName>
    </submittedName>
</protein>
<dbReference type="OrthoDB" id="8565814at2"/>